<keyword evidence="5" id="KW-0653">Protein transport</keyword>
<name>A0A1D6L8Z0_MAIZE</name>
<evidence type="ECO:0000256" key="8">
    <source>
        <dbReference type="ARBA" id="ARBA00023242"/>
    </source>
</evidence>
<organism evidence="11">
    <name type="scientific">Zea mays</name>
    <name type="common">Maize</name>
    <dbReference type="NCBI Taxonomy" id="4577"/>
    <lineage>
        <taxon>Eukaryota</taxon>
        <taxon>Viridiplantae</taxon>
        <taxon>Streptophyta</taxon>
        <taxon>Embryophyta</taxon>
        <taxon>Tracheophyta</taxon>
        <taxon>Spermatophyta</taxon>
        <taxon>Magnoliopsida</taxon>
        <taxon>Liliopsida</taxon>
        <taxon>Poales</taxon>
        <taxon>Poaceae</taxon>
        <taxon>PACMAD clade</taxon>
        <taxon>Panicoideae</taxon>
        <taxon>Andropogonodae</taxon>
        <taxon>Andropogoneae</taxon>
        <taxon>Tripsacinae</taxon>
        <taxon>Zea</taxon>
    </lineage>
</organism>
<evidence type="ECO:0000256" key="5">
    <source>
        <dbReference type="ARBA" id="ARBA00022927"/>
    </source>
</evidence>
<evidence type="ECO:0000256" key="4">
    <source>
        <dbReference type="ARBA" id="ARBA00022816"/>
    </source>
</evidence>
<keyword evidence="3" id="KW-0813">Transport</keyword>
<sequence length="260" mass="29598">MVDIKVFGVKYALEAESRRYALVQNQVPENIHHNKEFSKYDRQIAKSISKLMPTTDSVRARASELIKALDGQDCPRPISCCLFANKIISIVKSRNTKDRTFGNLAFACGYVMLLVTNQVPDAMDYLLAEFNRVCIYTVPKHLHALNTEIKGVRHPHGLAEGWKWLAMFLNSLPATTATACALHAFLKMAGFALHKKYGSQFMKILYVISRYFLPALKEQGNKMQAEAVNNLQNYLNDKIYLEEPEGQYLVQQLLSKELFM</sequence>
<evidence type="ECO:0000256" key="6">
    <source>
        <dbReference type="ARBA" id="ARBA00023010"/>
    </source>
</evidence>
<keyword evidence="7" id="KW-0906">Nuclear pore complex</keyword>
<evidence type="ECO:0000256" key="3">
    <source>
        <dbReference type="ARBA" id="ARBA00022448"/>
    </source>
</evidence>
<protein>
    <recommendedName>
        <fullName evidence="9">mRNA export factor GLE1</fullName>
    </recommendedName>
    <alternativeName>
        <fullName evidence="10">Nucleoporin GLE1</fullName>
    </alternativeName>
</protein>
<reference evidence="11" key="1">
    <citation type="submission" date="2015-12" db="EMBL/GenBank/DDBJ databases">
        <title>Update maize B73 reference genome by single molecule sequencing technologies.</title>
        <authorList>
            <consortium name="Maize Genome Sequencing Project"/>
            <person name="Ware D."/>
        </authorList>
    </citation>
    <scope>NUCLEOTIDE SEQUENCE [LARGE SCALE GENOMIC DNA]</scope>
    <source>
        <tissue evidence="11">Seedling</tissue>
    </source>
</reference>
<keyword evidence="4" id="KW-0509">mRNA transport</keyword>
<comment type="subcellular location">
    <subcellularLocation>
        <location evidence="1">Nucleus</location>
        <location evidence="1">Nuclear pore complex</location>
    </subcellularLocation>
</comment>
<dbReference type="AlphaFoldDB" id="A0A1D6L8Z0"/>
<dbReference type="EMBL" id="CM007647">
    <property type="protein sequence ID" value="ONM10676.1"/>
    <property type="molecule type" value="Genomic_DNA"/>
</dbReference>
<dbReference type="Gene3D" id="1.25.40.510">
    <property type="entry name" value="GLE1-like"/>
    <property type="match status" value="2"/>
</dbReference>
<accession>A0A1D6L8Z0</accession>
<keyword evidence="8" id="KW-0539">Nucleus</keyword>
<comment type="similarity">
    <text evidence="2">Belongs to the GLE1 family.</text>
</comment>
<dbReference type="PANTHER" id="PTHR12960:SF0">
    <property type="entry name" value="MRNA EXPORT FACTOR GLE1"/>
    <property type="match status" value="1"/>
</dbReference>
<dbReference type="GO" id="GO:0005643">
    <property type="term" value="C:nuclear pore"/>
    <property type="evidence" value="ECO:0007669"/>
    <property type="project" value="UniProtKB-SubCell"/>
</dbReference>
<evidence type="ECO:0000256" key="9">
    <source>
        <dbReference type="ARBA" id="ARBA00026227"/>
    </source>
</evidence>
<dbReference type="GO" id="GO:0016973">
    <property type="term" value="P:poly(A)+ mRNA export from nucleus"/>
    <property type="evidence" value="ECO:0007669"/>
    <property type="project" value="InterPro"/>
</dbReference>
<evidence type="ECO:0000256" key="10">
    <source>
        <dbReference type="ARBA" id="ARBA00029983"/>
    </source>
</evidence>
<dbReference type="GO" id="GO:0015031">
    <property type="term" value="P:protein transport"/>
    <property type="evidence" value="ECO:0007669"/>
    <property type="project" value="UniProtKB-KW"/>
</dbReference>
<evidence type="ECO:0000313" key="11">
    <source>
        <dbReference type="EMBL" id="ONM10676.1"/>
    </source>
</evidence>
<proteinExistence type="inferred from homology"/>
<gene>
    <name evidence="11" type="ORF">ZEAMMB73_Zm00001d034582</name>
</gene>
<dbReference type="Pfam" id="PF07817">
    <property type="entry name" value="GLE1"/>
    <property type="match status" value="2"/>
</dbReference>
<evidence type="ECO:0000256" key="1">
    <source>
        <dbReference type="ARBA" id="ARBA00004567"/>
    </source>
</evidence>
<dbReference type="InterPro" id="IPR038506">
    <property type="entry name" value="GLE1-like_sf"/>
</dbReference>
<dbReference type="PANTHER" id="PTHR12960">
    <property type="entry name" value="GLE-1-RELATED"/>
    <property type="match status" value="1"/>
</dbReference>
<dbReference type="InterPro" id="IPR012476">
    <property type="entry name" value="GLE1"/>
</dbReference>
<evidence type="ECO:0000256" key="7">
    <source>
        <dbReference type="ARBA" id="ARBA00023132"/>
    </source>
</evidence>
<keyword evidence="6" id="KW-0811">Translocation</keyword>
<evidence type="ECO:0000256" key="2">
    <source>
        <dbReference type="ARBA" id="ARBA00011056"/>
    </source>
</evidence>